<dbReference type="Proteomes" id="UP000772434">
    <property type="component" value="Unassembled WGS sequence"/>
</dbReference>
<gene>
    <name evidence="1" type="ORF">BDP27DRAFT_1428216</name>
</gene>
<dbReference type="EMBL" id="JADNRY010000180">
    <property type="protein sequence ID" value="KAF9062175.1"/>
    <property type="molecule type" value="Genomic_DNA"/>
</dbReference>
<proteinExistence type="predicted"/>
<dbReference type="OrthoDB" id="5354526at2759"/>
<reference evidence="1" key="1">
    <citation type="submission" date="2020-11" db="EMBL/GenBank/DDBJ databases">
        <authorList>
            <consortium name="DOE Joint Genome Institute"/>
            <person name="Ahrendt S."/>
            <person name="Riley R."/>
            <person name="Andreopoulos W."/>
            <person name="Labutti K."/>
            <person name="Pangilinan J."/>
            <person name="Ruiz-Duenas F.J."/>
            <person name="Barrasa J.M."/>
            <person name="Sanchez-Garcia M."/>
            <person name="Camarero S."/>
            <person name="Miyauchi S."/>
            <person name="Serrano A."/>
            <person name="Linde D."/>
            <person name="Babiker R."/>
            <person name="Drula E."/>
            <person name="Ayuso-Fernandez I."/>
            <person name="Pacheco R."/>
            <person name="Padilla G."/>
            <person name="Ferreira P."/>
            <person name="Barriuso J."/>
            <person name="Kellner H."/>
            <person name="Castanera R."/>
            <person name="Alfaro M."/>
            <person name="Ramirez L."/>
            <person name="Pisabarro A.G."/>
            <person name="Kuo A."/>
            <person name="Tritt A."/>
            <person name="Lipzen A."/>
            <person name="He G."/>
            <person name="Yan M."/>
            <person name="Ng V."/>
            <person name="Cullen D."/>
            <person name="Martin F."/>
            <person name="Rosso M.-N."/>
            <person name="Henrissat B."/>
            <person name="Hibbett D."/>
            <person name="Martinez A.T."/>
            <person name="Grigoriev I.V."/>
        </authorList>
    </citation>
    <scope>NUCLEOTIDE SEQUENCE</scope>
    <source>
        <strain evidence="1">AH 40177</strain>
    </source>
</reference>
<dbReference type="AlphaFoldDB" id="A0A9P5U032"/>
<protein>
    <submittedName>
        <fullName evidence="1">Uncharacterized protein</fullName>
    </submittedName>
</protein>
<accession>A0A9P5U032</accession>
<keyword evidence="2" id="KW-1185">Reference proteome</keyword>
<sequence length="561" mass="62624">MLDMVDKGMALTGNSGYSRYGFRDCYIGVWSSDGNPQVSRTHLHQLSLSFVNSCRTAFEHSRLQIRLPVKSSLTSKIAGCYIGVGSSDISFWKLAGTYRGPLSFVNSRRIAFEPSRLPFDLSKFASNLVPTLIRLLHLSQAVFFCLFLVPSNMLDPSARSYQAQLPLTSLYPSRLILTMSLVRDDERLLHLDVPTHRLFAASSRHMSGLEQYDYNPLLDIPYFSANGFETSRYHSADSRAGLMSAMYNHVQAPRAVTHLLFRIGETASAISDFAQIDVTALRYLPEFDQGHGFTTLETKFAMSNKTPCRKNLATNGTSNTLSPLPLSHHPIAPSPMHNSVFQTRFGPDTPRVPPPSTPFVVNQMLFTVPYASFLLVASLSCIWATPIAVDRNTLQRRSRSDLGLRTTETGPLEARDRRVSHLKAEEFRIGHPVESAAKKGSSESPRVPQKISHFSFTLSIPVVVNPSVKEGSPKMIEEVEKARKKARKRAKDFVERVCPDFSVDFSEKPEAKVQRFGFQPQQNIPFTFSMNGKTYLARLGSAGTGEGDELWKDGTKIYPKV</sequence>
<comment type="caution">
    <text evidence="1">The sequence shown here is derived from an EMBL/GenBank/DDBJ whole genome shotgun (WGS) entry which is preliminary data.</text>
</comment>
<organism evidence="1 2">
    <name type="scientific">Rhodocollybia butyracea</name>
    <dbReference type="NCBI Taxonomy" id="206335"/>
    <lineage>
        <taxon>Eukaryota</taxon>
        <taxon>Fungi</taxon>
        <taxon>Dikarya</taxon>
        <taxon>Basidiomycota</taxon>
        <taxon>Agaricomycotina</taxon>
        <taxon>Agaricomycetes</taxon>
        <taxon>Agaricomycetidae</taxon>
        <taxon>Agaricales</taxon>
        <taxon>Marasmiineae</taxon>
        <taxon>Omphalotaceae</taxon>
        <taxon>Rhodocollybia</taxon>
    </lineage>
</organism>
<evidence type="ECO:0000313" key="1">
    <source>
        <dbReference type="EMBL" id="KAF9062175.1"/>
    </source>
</evidence>
<name>A0A9P5U032_9AGAR</name>
<evidence type="ECO:0000313" key="2">
    <source>
        <dbReference type="Proteomes" id="UP000772434"/>
    </source>
</evidence>